<organism evidence="10 11">
    <name type="scientific">Aeromicrobium panaciterrae</name>
    <dbReference type="NCBI Taxonomy" id="363861"/>
    <lineage>
        <taxon>Bacteria</taxon>
        <taxon>Bacillati</taxon>
        <taxon>Actinomycetota</taxon>
        <taxon>Actinomycetes</taxon>
        <taxon>Propionibacteriales</taxon>
        <taxon>Nocardioidaceae</taxon>
        <taxon>Aeromicrobium</taxon>
    </lineage>
</organism>
<comment type="subcellular location">
    <subcellularLocation>
        <location evidence="1 9">Cell membrane</location>
        <topology evidence="1 9">Multi-pass membrane protein</topology>
    </subcellularLocation>
</comment>
<evidence type="ECO:0000256" key="4">
    <source>
        <dbReference type="ARBA" id="ARBA00022475"/>
    </source>
</evidence>
<keyword evidence="10" id="KW-0436">Ligase</keyword>
<dbReference type="Proteomes" id="UP001257739">
    <property type="component" value="Unassembled WGS sequence"/>
</dbReference>
<comment type="function">
    <text evidence="9">Converts cobyric acid to cobinamide by the addition of aminopropanol on the F carboxylic group.</text>
</comment>
<dbReference type="RefSeq" id="WP_309972235.1">
    <property type="nucleotide sequence ID" value="NZ_JAVDWH010000001.1"/>
</dbReference>
<evidence type="ECO:0000256" key="2">
    <source>
        <dbReference type="ARBA" id="ARBA00004953"/>
    </source>
</evidence>
<evidence type="ECO:0000256" key="7">
    <source>
        <dbReference type="ARBA" id="ARBA00022989"/>
    </source>
</evidence>
<dbReference type="GO" id="GO:0043757">
    <property type="term" value="F:adenosylcobinamide-phosphate synthase activity"/>
    <property type="evidence" value="ECO:0007669"/>
    <property type="project" value="UniProtKB-EC"/>
</dbReference>
<reference evidence="10 11" key="1">
    <citation type="submission" date="2023-07" db="EMBL/GenBank/DDBJ databases">
        <title>Sorghum-associated microbial communities from plants grown in Nebraska, USA.</title>
        <authorList>
            <person name="Schachtman D."/>
        </authorList>
    </citation>
    <scope>NUCLEOTIDE SEQUENCE [LARGE SCALE GENOMIC DNA]</scope>
    <source>
        <strain evidence="10 11">BE248</strain>
    </source>
</reference>
<evidence type="ECO:0000256" key="6">
    <source>
        <dbReference type="ARBA" id="ARBA00022692"/>
    </source>
</evidence>
<keyword evidence="11" id="KW-1185">Reference proteome</keyword>
<evidence type="ECO:0000256" key="3">
    <source>
        <dbReference type="ARBA" id="ARBA00006263"/>
    </source>
</evidence>
<protein>
    <recommendedName>
        <fullName evidence="9">Cobalamin biosynthesis protein CobD</fullName>
    </recommendedName>
</protein>
<dbReference type="PANTHER" id="PTHR34308:SF1">
    <property type="entry name" value="COBALAMIN BIOSYNTHESIS PROTEIN CBIB"/>
    <property type="match status" value="1"/>
</dbReference>
<keyword evidence="7 9" id="KW-1133">Transmembrane helix</keyword>
<proteinExistence type="inferred from homology"/>
<accession>A0ABU1US24</accession>
<keyword evidence="8 9" id="KW-0472">Membrane</keyword>
<keyword evidence="6 9" id="KW-0812">Transmembrane</keyword>
<comment type="caution">
    <text evidence="10">The sequence shown here is derived from an EMBL/GenBank/DDBJ whole genome shotgun (WGS) entry which is preliminary data.</text>
</comment>
<dbReference type="PANTHER" id="PTHR34308">
    <property type="entry name" value="COBALAMIN BIOSYNTHESIS PROTEIN CBIB"/>
    <property type="match status" value="1"/>
</dbReference>
<dbReference type="NCBIfam" id="NF002276">
    <property type="entry name" value="PRK01209.1-4"/>
    <property type="match status" value="1"/>
</dbReference>
<dbReference type="EMBL" id="JAVDWH010000001">
    <property type="protein sequence ID" value="MDR7087986.1"/>
    <property type="molecule type" value="Genomic_DNA"/>
</dbReference>
<dbReference type="HAMAP" id="MF_00024">
    <property type="entry name" value="CobD_CbiB"/>
    <property type="match status" value="1"/>
</dbReference>
<comment type="pathway">
    <text evidence="2 9">Cofactor biosynthesis; adenosylcobalamin biosynthesis.</text>
</comment>
<dbReference type="InterPro" id="IPR004485">
    <property type="entry name" value="Cobalamin_biosynth_CobD/CbiB"/>
</dbReference>
<sequence length="316" mass="32859">MRARAVGLALGFAADRILGDPSRFHPVAGFGNVAGELEQRMYRDDRNTGVAYTSILVGGTAAAGLVAERLTAQRPIARTLLTAVSTWAVLGGRSLSREGERVHAWLDADNLPAAREQLTHLVGRDPSALDAHEISRATVESVAENTSDAVVAPLLAGAVGGVGGLVGYRAANTLDAMVGHLSPRYRDFGWASARLDDVLNLVPARVAAFLAAVLAPIVGGNPQLAFAAWANDASGHPSPNAGPVEAAFAGALGVQLGGTNTYGDRVEHRPTMGDGPGASVEDIDRSVRLADAVGLAALAVSVAVVLRPRRRPRQRR</sequence>
<keyword evidence="4 9" id="KW-1003">Cell membrane</keyword>
<comment type="similarity">
    <text evidence="3 9">Belongs to the CobD/CbiB family.</text>
</comment>
<evidence type="ECO:0000256" key="1">
    <source>
        <dbReference type="ARBA" id="ARBA00004651"/>
    </source>
</evidence>
<evidence type="ECO:0000313" key="11">
    <source>
        <dbReference type="Proteomes" id="UP001257739"/>
    </source>
</evidence>
<dbReference type="NCBIfam" id="TIGR00380">
    <property type="entry name" value="cobal_cbiB"/>
    <property type="match status" value="1"/>
</dbReference>
<evidence type="ECO:0000313" key="10">
    <source>
        <dbReference type="EMBL" id="MDR7087986.1"/>
    </source>
</evidence>
<keyword evidence="5 9" id="KW-0169">Cobalamin biosynthesis</keyword>
<name>A0ABU1US24_9ACTN</name>
<evidence type="ECO:0000256" key="8">
    <source>
        <dbReference type="ARBA" id="ARBA00023136"/>
    </source>
</evidence>
<evidence type="ECO:0000256" key="9">
    <source>
        <dbReference type="HAMAP-Rule" id="MF_00024"/>
    </source>
</evidence>
<evidence type="ECO:0000256" key="5">
    <source>
        <dbReference type="ARBA" id="ARBA00022573"/>
    </source>
</evidence>
<dbReference type="Pfam" id="PF03186">
    <property type="entry name" value="CobD_Cbib"/>
    <property type="match status" value="1"/>
</dbReference>
<comment type="caution">
    <text evidence="9">Lacks conserved residue(s) required for the propagation of feature annotation.</text>
</comment>
<gene>
    <name evidence="9" type="primary">cobD</name>
    <name evidence="10" type="ORF">J2X11_002825</name>
</gene>
<feature type="transmembrane region" description="Helical" evidence="9">
    <location>
        <begin position="289"/>
        <end position="306"/>
    </location>
</feature>